<dbReference type="NCBIfam" id="NF033564">
    <property type="entry name" value="transpos_ISAs1"/>
    <property type="match status" value="1"/>
</dbReference>
<dbReference type="InterPro" id="IPR047647">
    <property type="entry name" value="ISAs1_transpos"/>
</dbReference>
<feature type="domain" description="Transposase IS4-like" evidence="1">
    <location>
        <begin position="143"/>
        <end position="340"/>
    </location>
</feature>
<sequence length="373" mass="42164">MEVVTQPISPLPFLTQIPDWRDPTRIHDPWDGLWTLILSGLIAGPPNILALTQWLAGHREVLSQHLGLDRLAQQAMIYRFFWSLDQHLPELQRALLDWVKAQHPTAQDGLVILAGDGKVLKGSAREGRSALSFLSVFFHELALTVAQVDQAGRHEAKGMQDLLPTLTTLFGTGWLVTLDAAYTERELTTRIDEAGGAYLVPLKNNTRSLKEWAMFAFTYPAHDHVVDVERRSGEVWERRTSVITDAQVPDDIREGLWGVQTLIRREHQVTRRDGTQRVEVRYAVSSRLLTAQEAERIWRGHWGIENRSHHCRDVVLHEDACRLRKGAQGRAMLNGVMVALLSGQTRQVTALVRRLTLDPLLALQLLIPDLASR</sequence>
<keyword evidence="3" id="KW-1185">Reference proteome</keyword>
<comment type="caution">
    <text evidence="2">The sequence shown here is derived from an EMBL/GenBank/DDBJ whole genome shotgun (WGS) entry which is preliminary data.</text>
</comment>
<dbReference type="InterPro" id="IPR002559">
    <property type="entry name" value="Transposase_11"/>
</dbReference>
<dbReference type="PANTHER" id="PTHR30298">
    <property type="entry name" value="H REPEAT-ASSOCIATED PREDICTED TRANSPOSASE"/>
    <property type="match status" value="1"/>
</dbReference>
<accession>A0ABQ2S378</accession>
<reference evidence="3" key="1">
    <citation type="journal article" date="2019" name="Int. J. Syst. Evol. Microbiol.">
        <title>The Global Catalogue of Microorganisms (GCM) 10K type strain sequencing project: providing services to taxonomists for standard genome sequencing and annotation.</title>
        <authorList>
            <consortium name="The Broad Institute Genomics Platform"/>
            <consortium name="The Broad Institute Genome Sequencing Center for Infectious Disease"/>
            <person name="Wu L."/>
            <person name="Ma J."/>
        </authorList>
    </citation>
    <scope>NUCLEOTIDE SEQUENCE [LARGE SCALE GENOMIC DNA]</scope>
    <source>
        <strain evidence="3">JCM 31405</strain>
    </source>
</reference>
<evidence type="ECO:0000313" key="2">
    <source>
        <dbReference type="EMBL" id="GGR93152.1"/>
    </source>
</evidence>
<dbReference type="PANTHER" id="PTHR30298:SF0">
    <property type="entry name" value="PROTEIN YBFL-RELATED"/>
    <property type="match status" value="1"/>
</dbReference>
<gene>
    <name evidence="2" type="primary">tnpA</name>
    <name evidence="2" type="ORF">GCM10008960_20160</name>
</gene>
<dbReference type="Pfam" id="PF01609">
    <property type="entry name" value="DDE_Tnp_1"/>
    <property type="match status" value="1"/>
</dbReference>
<name>A0ABQ2S378_9DEIO</name>
<proteinExistence type="predicted"/>
<evidence type="ECO:0000313" key="3">
    <source>
        <dbReference type="Proteomes" id="UP000644548"/>
    </source>
</evidence>
<organism evidence="2 3">
    <name type="scientific">Deinococcus sedimenti</name>
    <dbReference type="NCBI Taxonomy" id="1867090"/>
    <lineage>
        <taxon>Bacteria</taxon>
        <taxon>Thermotogati</taxon>
        <taxon>Deinococcota</taxon>
        <taxon>Deinococci</taxon>
        <taxon>Deinococcales</taxon>
        <taxon>Deinococcaceae</taxon>
        <taxon>Deinococcus</taxon>
    </lineage>
</organism>
<dbReference type="Proteomes" id="UP000644548">
    <property type="component" value="Unassembled WGS sequence"/>
</dbReference>
<dbReference type="InterPro" id="IPR051698">
    <property type="entry name" value="Transposase_11-like"/>
</dbReference>
<dbReference type="EMBL" id="BMQN01000003">
    <property type="protein sequence ID" value="GGR93152.1"/>
    <property type="molecule type" value="Genomic_DNA"/>
</dbReference>
<protein>
    <submittedName>
        <fullName evidence="2">ISAs1 family transposase</fullName>
    </submittedName>
</protein>
<evidence type="ECO:0000259" key="1">
    <source>
        <dbReference type="Pfam" id="PF01609"/>
    </source>
</evidence>